<dbReference type="OrthoDB" id="7000645at2"/>
<evidence type="ECO:0000313" key="2">
    <source>
        <dbReference type="Proteomes" id="UP000186469"/>
    </source>
</evidence>
<dbReference type="EMBL" id="FRDI01000012">
    <property type="protein sequence ID" value="SHN70041.1"/>
    <property type="molecule type" value="Genomic_DNA"/>
</dbReference>
<dbReference type="RefSeq" id="WP_143145545.1">
    <property type="nucleotide sequence ID" value="NZ_FRDI01000012.1"/>
</dbReference>
<dbReference type="Proteomes" id="UP000186469">
    <property type="component" value="Unassembled WGS sequence"/>
</dbReference>
<dbReference type="AlphaFoldDB" id="A0A1M7TH78"/>
<proteinExistence type="predicted"/>
<gene>
    <name evidence="1" type="ORF">SAMN02745728_01991</name>
</gene>
<evidence type="ECO:0008006" key="3">
    <source>
        <dbReference type="Google" id="ProtNLM"/>
    </source>
</evidence>
<dbReference type="STRING" id="1121455.SAMN02745728_01991"/>
<organism evidence="1 2">
    <name type="scientific">Desulfovibrio litoralis DSM 11393</name>
    <dbReference type="NCBI Taxonomy" id="1121455"/>
    <lineage>
        <taxon>Bacteria</taxon>
        <taxon>Pseudomonadati</taxon>
        <taxon>Thermodesulfobacteriota</taxon>
        <taxon>Desulfovibrionia</taxon>
        <taxon>Desulfovibrionales</taxon>
        <taxon>Desulfovibrionaceae</taxon>
        <taxon>Desulfovibrio</taxon>
    </lineage>
</organism>
<protein>
    <recommendedName>
        <fullName evidence="3">Anti-bacteriophage protein A/HamA C-terminal domain-containing protein</fullName>
    </recommendedName>
</protein>
<name>A0A1M7TH78_9BACT</name>
<reference evidence="1 2" key="1">
    <citation type="submission" date="2016-12" db="EMBL/GenBank/DDBJ databases">
        <authorList>
            <person name="Song W.-J."/>
            <person name="Kurnit D.M."/>
        </authorList>
    </citation>
    <scope>NUCLEOTIDE SEQUENCE [LARGE SCALE GENOMIC DNA]</scope>
    <source>
        <strain evidence="1 2">DSM 11393</strain>
    </source>
</reference>
<evidence type="ECO:0000313" key="1">
    <source>
        <dbReference type="EMBL" id="SHN70041.1"/>
    </source>
</evidence>
<accession>A0A1M7TH78</accession>
<keyword evidence="2" id="KW-1185">Reference proteome</keyword>
<sequence length="233" mass="25775">MDILESYTVKNVDYCYTDDTVIYCARVKVSNVSAYAKEMIDAISNTSWLNPLEIVSKRTFAATAQPTINKLVSDILGKVENTVTEEFGEYMVSNSALKALEKSWGHKPLPLAELLKEKILGNPGFDFHTESHTGYISFGEAKYSSSVNPYSNALTQIIEFIDNKKDEMEFGIVKNFVSSKAMNNALDGAKGYIAAFSINAVSPNTIMQNAVSSKHTKQLTCHKEIYLIGVEVS</sequence>